<organism evidence="2 3">
    <name type="scientific">Riccia sorocarpa</name>
    <dbReference type="NCBI Taxonomy" id="122646"/>
    <lineage>
        <taxon>Eukaryota</taxon>
        <taxon>Viridiplantae</taxon>
        <taxon>Streptophyta</taxon>
        <taxon>Embryophyta</taxon>
        <taxon>Marchantiophyta</taxon>
        <taxon>Marchantiopsida</taxon>
        <taxon>Marchantiidae</taxon>
        <taxon>Marchantiales</taxon>
        <taxon>Ricciaceae</taxon>
        <taxon>Riccia</taxon>
    </lineage>
</organism>
<keyword evidence="3" id="KW-1185">Reference proteome</keyword>
<reference evidence="2 3" key="1">
    <citation type="submission" date="2024-09" db="EMBL/GenBank/DDBJ databases">
        <title>Chromosome-scale assembly of Riccia sorocarpa.</title>
        <authorList>
            <person name="Paukszto L."/>
        </authorList>
    </citation>
    <scope>NUCLEOTIDE SEQUENCE [LARGE SCALE GENOMIC DNA]</scope>
    <source>
        <strain evidence="2">LP-2024</strain>
        <tissue evidence="2">Aerial parts of the thallus</tissue>
    </source>
</reference>
<gene>
    <name evidence="2" type="ORF">R1sor_017818</name>
</gene>
<name>A0ABD3I921_9MARC</name>
<proteinExistence type="predicted"/>
<accession>A0ABD3I921</accession>
<protein>
    <submittedName>
        <fullName evidence="2">Uncharacterized protein</fullName>
    </submittedName>
</protein>
<comment type="caution">
    <text evidence="2">The sequence shown here is derived from an EMBL/GenBank/DDBJ whole genome shotgun (WGS) entry which is preliminary data.</text>
</comment>
<evidence type="ECO:0000313" key="2">
    <source>
        <dbReference type="EMBL" id="KAL3699796.1"/>
    </source>
</evidence>
<evidence type="ECO:0000313" key="3">
    <source>
        <dbReference type="Proteomes" id="UP001633002"/>
    </source>
</evidence>
<feature type="compositionally biased region" description="Basic and acidic residues" evidence="1">
    <location>
        <begin position="45"/>
        <end position="61"/>
    </location>
</feature>
<sequence length="233" mass="26062">MNPRRAELLQMVKEAENEAAEIKRRALEEAESIRSSARVNAEGSDVPHGEEMKTGRTDTRRNGVEEASEILRFAQSFATEARAEAEKFLADARAAAEEILSSARTEVALFTSSSSATAGDKQKRRRGGLKTALAREQLKGIAGHKLDCAADCVAFLLEKFRLHREKLYGGINEVRRFFWEVKVGEVNMSKRYDCLPIEGITDQWDEGSLADLVEVGEFFAVKAEWPNDYNAEF</sequence>
<dbReference type="Proteomes" id="UP001633002">
    <property type="component" value="Unassembled WGS sequence"/>
</dbReference>
<dbReference type="EMBL" id="JBJQOH010000001">
    <property type="protein sequence ID" value="KAL3699796.1"/>
    <property type="molecule type" value="Genomic_DNA"/>
</dbReference>
<feature type="region of interest" description="Disordered" evidence="1">
    <location>
        <begin position="29"/>
        <end position="61"/>
    </location>
</feature>
<evidence type="ECO:0000256" key="1">
    <source>
        <dbReference type="SAM" id="MobiDB-lite"/>
    </source>
</evidence>
<dbReference type="AlphaFoldDB" id="A0ABD3I921"/>